<accession>A0A250VTL8</accession>
<dbReference type="Pfam" id="PF01844">
    <property type="entry name" value="HNH"/>
    <property type="match status" value="1"/>
</dbReference>
<reference evidence="3" key="1">
    <citation type="submission" date="2017-05" db="EMBL/GenBank/DDBJ databases">
        <title>Streptomyces olivochromogenes NBRC 3561 whole genome shotgun sequence.</title>
        <authorList>
            <person name="Dohra H."/>
            <person name="Kodani S."/>
        </authorList>
    </citation>
    <scope>NUCLEOTIDE SEQUENCE [LARGE SCALE GENOMIC DNA]</scope>
    <source>
        <strain evidence="3">NBRC 3561</strain>
    </source>
</reference>
<dbReference type="SMART" id="SM00507">
    <property type="entry name" value="HNHc"/>
    <property type="match status" value="1"/>
</dbReference>
<dbReference type="InterPro" id="IPR003615">
    <property type="entry name" value="HNH_nuc"/>
</dbReference>
<evidence type="ECO:0000313" key="3">
    <source>
        <dbReference type="Proteomes" id="UP000217446"/>
    </source>
</evidence>
<dbReference type="AlphaFoldDB" id="A0A250VTL8"/>
<protein>
    <recommendedName>
        <fullName evidence="1">HNH nuclease domain-containing protein</fullName>
    </recommendedName>
</protein>
<dbReference type="InterPro" id="IPR052892">
    <property type="entry name" value="NA-targeting_endonuclease"/>
</dbReference>
<dbReference type="GO" id="GO:0004519">
    <property type="term" value="F:endonuclease activity"/>
    <property type="evidence" value="ECO:0007669"/>
    <property type="project" value="InterPro"/>
</dbReference>
<dbReference type="PANTHER" id="PTHR33877:SF2">
    <property type="entry name" value="OS07G0170200 PROTEIN"/>
    <property type="match status" value="1"/>
</dbReference>
<sequence>MPTLTPSRTKTCTEPGCPNKYRALGLCSTHYNRKHQPNRHAAIPTSCTACGTPIRRPHKADRRPTCSIACRRIVQFGPAAAHTGSYDWSTDAVKRAQLAGATVIHRFDRLQVFERDGWVCYRCERPTDPDASPFDVMSPTVDHVAPLSKGGDHTLANVRTCCLGCNSAKQDHAA</sequence>
<dbReference type="STRING" id="1963.AQJ27_44880"/>
<dbReference type="EMBL" id="BDQI01000034">
    <property type="protein sequence ID" value="GAX57320.1"/>
    <property type="molecule type" value="Genomic_DNA"/>
</dbReference>
<comment type="caution">
    <text evidence="2">The sequence shown here is derived from an EMBL/GenBank/DDBJ whole genome shotgun (WGS) entry which is preliminary data.</text>
</comment>
<dbReference type="GO" id="GO:0003676">
    <property type="term" value="F:nucleic acid binding"/>
    <property type="evidence" value="ECO:0007669"/>
    <property type="project" value="InterPro"/>
</dbReference>
<keyword evidence="3" id="KW-1185">Reference proteome</keyword>
<dbReference type="GO" id="GO:0008270">
    <property type="term" value="F:zinc ion binding"/>
    <property type="evidence" value="ECO:0007669"/>
    <property type="project" value="InterPro"/>
</dbReference>
<name>A0A250VTL8_STROL</name>
<dbReference type="RefSeq" id="WP_079065759.1">
    <property type="nucleotide sequence ID" value="NZ_BDQI01000034.1"/>
</dbReference>
<evidence type="ECO:0000313" key="2">
    <source>
        <dbReference type="EMBL" id="GAX57320.1"/>
    </source>
</evidence>
<dbReference type="InterPro" id="IPR002711">
    <property type="entry name" value="HNH"/>
</dbReference>
<dbReference type="PANTHER" id="PTHR33877">
    <property type="entry name" value="SLL1193 PROTEIN"/>
    <property type="match status" value="1"/>
</dbReference>
<proteinExistence type="predicted"/>
<feature type="domain" description="HNH nuclease" evidence="1">
    <location>
        <begin position="107"/>
        <end position="167"/>
    </location>
</feature>
<dbReference type="Gene3D" id="1.10.30.50">
    <property type="match status" value="1"/>
</dbReference>
<gene>
    <name evidence="2" type="ORF">SO3561_08890</name>
</gene>
<organism evidence="2 3">
    <name type="scientific">Streptomyces olivochromogenes</name>
    <dbReference type="NCBI Taxonomy" id="1963"/>
    <lineage>
        <taxon>Bacteria</taxon>
        <taxon>Bacillati</taxon>
        <taxon>Actinomycetota</taxon>
        <taxon>Actinomycetes</taxon>
        <taxon>Kitasatosporales</taxon>
        <taxon>Streptomycetaceae</taxon>
        <taxon>Streptomyces</taxon>
    </lineage>
</organism>
<evidence type="ECO:0000259" key="1">
    <source>
        <dbReference type="SMART" id="SM00507"/>
    </source>
</evidence>
<dbReference type="CDD" id="cd00085">
    <property type="entry name" value="HNHc"/>
    <property type="match status" value="1"/>
</dbReference>
<dbReference type="Proteomes" id="UP000217446">
    <property type="component" value="Unassembled WGS sequence"/>
</dbReference>